<organism evidence="1 2">
    <name type="scientific">Gossypium arboreum</name>
    <name type="common">Tree cotton</name>
    <name type="synonym">Gossypium nanking</name>
    <dbReference type="NCBI Taxonomy" id="29729"/>
    <lineage>
        <taxon>Eukaryota</taxon>
        <taxon>Viridiplantae</taxon>
        <taxon>Streptophyta</taxon>
        <taxon>Embryophyta</taxon>
        <taxon>Tracheophyta</taxon>
        <taxon>Spermatophyta</taxon>
        <taxon>Magnoliopsida</taxon>
        <taxon>eudicotyledons</taxon>
        <taxon>Gunneridae</taxon>
        <taxon>Pentapetalae</taxon>
        <taxon>rosids</taxon>
        <taxon>malvids</taxon>
        <taxon>Malvales</taxon>
        <taxon>Malvaceae</taxon>
        <taxon>Malvoideae</taxon>
        <taxon>Gossypium</taxon>
    </lineage>
</organism>
<evidence type="ECO:0000313" key="2">
    <source>
        <dbReference type="Proteomes" id="UP001358586"/>
    </source>
</evidence>
<proteinExistence type="predicted"/>
<dbReference type="EMBL" id="JARKNE010000011">
    <property type="protein sequence ID" value="KAK5786091.1"/>
    <property type="molecule type" value="Genomic_DNA"/>
</dbReference>
<sequence length="53" mass="6227">MKHNIPEAFMGTKYEEITQAKCFFDEIEKWFAKNDNAKMTSLLTSLMSMKYKG</sequence>
<evidence type="ECO:0000313" key="1">
    <source>
        <dbReference type="EMBL" id="KAK5786091.1"/>
    </source>
</evidence>
<reference evidence="1 2" key="1">
    <citation type="submission" date="2023-03" db="EMBL/GenBank/DDBJ databases">
        <title>WGS of Gossypium arboreum.</title>
        <authorList>
            <person name="Yu D."/>
        </authorList>
    </citation>
    <scope>NUCLEOTIDE SEQUENCE [LARGE SCALE GENOMIC DNA]</scope>
    <source>
        <tissue evidence="1">Leaf</tissue>
    </source>
</reference>
<dbReference type="Proteomes" id="UP001358586">
    <property type="component" value="Chromosome 11"/>
</dbReference>
<protein>
    <submittedName>
        <fullName evidence="1">Uncharacterized protein</fullName>
    </submittedName>
</protein>
<name>A0ABR0N675_GOSAR</name>
<gene>
    <name evidence="1" type="ORF">PVK06_040718</name>
</gene>
<comment type="caution">
    <text evidence="1">The sequence shown here is derived from an EMBL/GenBank/DDBJ whole genome shotgun (WGS) entry which is preliminary data.</text>
</comment>
<keyword evidence="2" id="KW-1185">Reference proteome</keyword>
<accession>A0ABR0N675</accession>